<accession>A0ABP3AF86</accession>
<reference evidence="1 2" key="1">
    <citation type="submission" date="2014-01" db="EMBL/GenBank/DDBJ databases">
        <authorList>
            <person name="Dobos K."/>
            <person name="Lenaerts A."/>
            <person name="Ordway D."/>
            <person name="DeGroote M.A."/>
            <person name="Parker T."/>
            <person name="Sizemore C."/>
            <person name="Tallon L.J."/>
            <person name="Sadzewicz L.K."/>
            <person name="Sengamalay N."/>
            <person name="Fraser C.M."/>
            <person name="Hine E."/>
            <person name="Shefchek K.A."/>
            <person name="Das S.P."/>
            <person name="Tettelin H."/>
        </authorList>
    </citation>
    <scope>NUCLEOTIDE SEQUENCE [LARGE SCALE GENOMIC DNA]</scope>
    <source>
        <strain evidence="1 2">Harvey</strain>
    </source>
</reference>
<dbReference type="Proteomes" id="UP000020681">
    <property type="component" value="Unassembled WGS sequence"/>
</dbReference>
<comment type="caution">
    <text evidence="1">The sequence shown here is derived from an EMBL/GenBank/DDBJ whole genome shotgun (WGS) entry which is preliminary data.</text>
</comment>
<dbReference type="Gene3D" id="3.30.300.30">
    <property type="match status" value="1"/>
</dbReference>
<organism evidence="1 2">
    <name type="scientific">Mycobacterium ulcerans str. Harvey</name>
    <dbReference type="NCBI Taxonomy" id="1299332"/>
    <lineage>
        <taxon>Bacteria</taxon>
        <taxon>Bacillati</taxon>
        <taxon>Actinomycetota</taxon>
        <taxon>Actinomycetes</taxon>
        <taxon>Mycobacteriales</taxon>
        <taxon>Mycobacteriaceae</taxon>
        <taxon>Mycobacterium</taxon>
        <taxon>Mycobacterium ulcerans group</taxon>
    </lineage>
</organism>
<dbReference type="EMBL" id="JAOL01000114">
    <property type="protein sequence ID" value="EUA89953.1"/>
    <property type="molecule type" value="Genomic_DNA"/>
</dbReference>
<dbReference type="InterPro" id="IPR045851">
    <property type="entry name" value="AMP-bd_C_sf"/>
</dbReference>
<evidence type="ECO:0000313" key="2">
    <source>
        <dbReference type="Proteomes" id="UP000020681"/>
    </source>
</evidence>
<evidence type="ECO:0000313" key="1">
    <source>
        <dbReference type="EMBL" id="EUA89953.1"/>
    </source>
</evidence>
<evidence type="ECO:0008006" key="3">
    <source>
        <dbReference type="Google" id="ProtNLM"/>
    </source>
</evidence>
<sequence>MKVRGYRIELGEVQAALGAVDGWVRRWWLFVRIVVVIGGWWGM</sequence>
<proteinExistence type="predicted"/>
<name>A0ABP3AF86_MYCUL</name>
<protein>
    <recommendedName>
        <fullName evidence="3">AMP-binding enzyme family protein</fullName>
    </recommendedName>
</protein>
<gene>
    <name evidence="1" type="ORF">I551_3673</name>
</gene>
<keyword evidence="2" id="KW-1185">Reference proteome</keyword>